<name>F4L830_HALH1</name>
<dbReference type="InterPro" id="IPR041528">
    <property type="entry name" value="Cas6b_N"/>
</dbReference>
<gene>
    <name evidence="2" type="ordered locus">Halhy_6723</name>
</gene>
<dbReference type="OrthoDB" id="656505at2"/>
<geneLocation type="plasmid" evidence="2 3">
    <name>pHALHY02</name>
</geneLocation>
<evidence type="ECO:0000259" key="1">
    <source>
        <dbReference type="Pfam" id="PF17955"/>
    </source>
</evidence>
<dbReference type="AlphaFoldDB" id="F4L830"/>
<sequence>MMLNYYTLNTSTPALPAELYAWRSAIANLFREQSGWHNHDPDTGRSIHRYPVVQYKLLQNKLGIVALESEIEPMLELIKALPRTFWINNAPKRLDFQRLERHEFQFQVLAKPAVYQCDNWLPMNSEQFQAYSALCRAENLNPGNRQIEYPSLLLYFQQLLSEQIRWHLRGFGCEGIAEQLELTLLSEQLLHHQTTYHRGLQISMMKGVKIVLNINWPLHLGMGTGAAIGYGMLKKTP</sequence>
<dbReference type="KEGG" id="hhy:Halhy_6723"/>
<dbReference type="RefSeq" id="WP_013769054.1">
    <property type="nucleotide sequence ID" value="NC_015512.1"/>
</dbReference>
<keyword evidence="2" id="KW-0614">Plasmid</keyword>
<dbReference type="Proteomes" id="UP000008461">
    <property type="component" value="Plasmid pHALHY02"/>
</dbReference>
<keyword evidence="3" id="KW-1185">Reference proteome</keyword>
<proteinExistence type="predicted"/>
<dbReference type="HOGENOM" id="CLU_086561_0_0_10"/>
<accession>F4L830</accession>
<reference evidence="2 3" key="1">
    <citation type="journal article" date="2011" name="Stand. Genomic Sci.">
        <title>Complete genome sequence of Haliscomenobacter hydrossis type strain (O).</title>
        <authorList>
            <consortium name="US DOE Joint Genome Institute (JGI-PGF)"/>
            <person name="Daligault H."/>
            <person name="Lapidus A."/>
            <person name="Zeytun A."/>
            <person name="Nolan M."/>
            <person name="Lucas S."/>
            <person name="Del Rio T.G."/>
            <person name="Tice H."/>
            <person name="Cheng J.F."/>
            <person name="Tapia R."/>
            <person name="Han C."/>
            <person name="Goodwin L."/>
            <person name="Pitluck S."/>
            <person name="Liolios K."/>
            <person name="Pagani I."/>
            <person name="Ivanova N."/>
            <person name="Huntemann M."/>
            <person name="Mavromatis K."/>
            <person name="Mikhailova N."/>
            <person name="Pati A."/>
            <person name="Chen A."/>
            <person name="Palaniappan K."/>
            <person name="Land M."/>
            <person name="Hauser L."/>
            <person name="Brambilla E.M."/>
            <person name="Rohde M."/>
            <person name="Verbarg S."/>
            <person name="Goker M."/>
            <person name="Bristow J."/>
            <person name="Eisen J.A."/>
            <person name="Markowitz V."/>
            <person name="Hugenholtz P."/>
            <person name="Kyrpides N.C."/>
            <person name="Klenk H.P."/>
            <person name="Woyke T."/>
        </authorList>
    </citation>
    <scope>NUCLEOTIDE SEQUENCE [LARGE SCALE GENOMIC DNA]</scope>
    <source>
        <strain evidence="3">ATCC 27775 / DSM 1100 / LMG 10767 / O</strain>
        <plasmid evidence="3">Plasmid pHALHY02</plasmid>
    </source>
</reference>
<feature type="domain" description="Cas6b N-terminal" evidence="1">
    <location>
        <begin position="1"/>
        <end position="104"/>
    </location>
</feature>
<reference key="2">
    <citation type="submission" date="2011-04" db="EMBL/GenBank/DDBJ databases">
        <title>Complete sequence of plasmid 2 of Haliscomenobacter hydrossis DSM 1100.</title>
        <authorList>
            <consortium name="US DOE Joint Genome Institute (JGI-PGF)"/>
            <person name="Lucas S."/>
            <person name="Han J."/>
            <person name="Lapidus A."/>
            <person name="Bruce D."/>
            <person name="Goodwin L."/>
            <person name="Pitluck S."/>
            <person name="Peters L."/>
            <person name="Kyrpides N."/>
            <person name="Mavromatis K."/>
            <person name="Ivanova N."/>
            <person name="Ovchinnikova G."/>
            <person name="Pagani I."/>
            <person name="Daligault H."/>
            <person name="Detter J.C."/>
            <person name="Han C."/>
            <person name="Land M."/>
            <person name="Hauser L."/>
            <person name="Markowitz V."/>
            <person name="Cheng J.-F."/>
            <person name="Hugenholtz P."/>
            <person name="Woyke T."/>
            <person name="Wu D."/>
            <person name="Verbarg S."/>
            <person name="Frueling A."/>
            <person name="Brambilla E."/>
            <person name="Klenk H.-P."/>
            <person name="Eisen J.A."/>
        </authorList>
    </citation>
    <scope>NUCLEOTIDE SEQUENCE</scope>
    <source>
        <strain>DSM 1100</strain>
    </source>
</reference>
<organism evidence="2 3">
    <name type="scientific">Haliscomenobacter hydrossis (strain ATCC 27775 / DSM 1100 / LMG 10767 / O)</name>
    <dbReference type="NCBI Taxonomy" id="760192"/>
    <lineage>
        <taxon>Bacteria</taxon>
        <taxon>Pseudomonadati</taxon>
        <taxon>Bacteroidota</taxon>
        <taxon>Saprospiria</taxon>
        <taxon>Saprospirales</taxon>
        <taxon>Haliscomenobacteraceae</taxon>
        <taxon>Haliscomenobacter</taxon>
    </lineage>
</organism>
<evidence type="ECO:0000313" key="2">
    <source>
        <dbReference type="EMBL" id="AEE54538.1"/>
    </source>
</evidence>
<dbReference type="EMBL" id="CP002693">
    <property type="protein sequence ID" value="AEE54538.1"/>
    <property type="molecule type" value="Genomic_DNA"/>
</dbReference>
<dbReference type="Pfam" id="PF17955">
    <property type="entry name" value="Cas6b_N"/>
    <property type="match status" value="1"/>
</dbReference>
<evidence type="ECO:0000313" key="3">
    <source>
        <dbReference type="Proteomes" id="UP000008461"/>
    </source>
</evidence>
<protein>
    <recommendedName>
        <fullName evidence="1">Cas6b N-terminal domain-containing protein</fullName>
    </recommendedName>
</protein>